<dbReference type="EC" id="2.7.13.3" evidence="3"/>
<dbReference type="InterPro" id="IPR004358">
    <property type="entry name" value="Sig_transdc_His_kin-like_C"/>
</dbReference>
<dbReference type="PRINTS" id="PR00344">
    <property type="entry name" value="BCTRLSENSOR"/>
</dbReference>
<dbReference type="SUPFAM" id="SSF47384">
    <property type="entry name" value="Homodimeric domain of signal transducing histidine kinase"/>
    <property type="match status" value="1"/>
</dbReference>
<dbReference type="SMART" id="SM00388">
    <property type="entry name" value="HisKA"/>
    <property type="match status" value="1"/>
</dbReference>
<evidence type="ECO:0000256" key="7">
    <source>
        <dbReference type="ARBA" id="ARBA00023012"/>
    </source>
</evidence>
<feature type="domain" description="Histidine kinase" evidence="8">
    <location>
        <begin position="89"/>
        <end position="309"/>
    </location>
</feature>
<dbReference type="Pfam" id="PF02518">
    <property type="entry name" value="HATPase_c"/>
    <property type="match status" value="1"/>
</dbReference>
<name>A0A844KRV7_9FIRM</name>
<keyword evidence="6" id="KW-0418">Kinase</keyword>
<dbReference type="Gene3D" id="1.10.287.130">
    <property type="match status" value="1"/>
</dbReference>
<organism evidence="9 10">
    <name type="scientific">Roseburia faecis</name>
    <dbReference type="NCBI Taxonomy" id="301302"/>
    <lineage>
        <taxon>Bacteria</taxon>
        <taxon>Bacillati</taxon>
        <taxon>Bacillota</taxon>
        <taxon>Clostridia</taxon>
        <taxon>Lachnospirales</taxon>
        <taxon>Lachnospiraceae</taxon>
        <taxon>Roseburia</taxon>
    </lineage>
</organism>
<comment type="catalytic activity">
    <reaction evidence="1">
        <text>ATP + protein L-histidine = ADP + protein N-phospho-L-histidine.</text>
        <dbReference type="EC" id="2.7.13.3"/>
    </reaction>
</comment>
<comment type="caution">
    <text evidence="9">The sequence shown here is derived from an EMBL/GenBank/DDBJ whole genome shotgun (WGS) entry which is preliminary data.</text>
</comment>
<dbReference type="InterPro" id="IPR003661">
    <property type="entry name" value="HisK_dim/P_dom"/>
</dbReference>
<gene>
    <name evidence="9" type="ORF">GMD30_14805</name>
</gene>
<evidence type="ECO:0000256" key="1">
    <source>
        <dbReference type="ARBA" id="ARBA00000085"/>
    </source>
</evidence>
<dbReference type="GO" id="GO:0004721">
    <property type="term" value="F:phosphoprotein phosphatase activity"/>
    <property type="evidence" value="ECO:0007669"/>
    <property type="project" value="TreeGrafter"/>
</dbReference>
<evidence type="ECO:0000256" key="6">
    <source>
        <dbReference type="ARBA" id="ARBA00022777"/>
    </source>
</evidence>
<dbReference type="InterPro" id="IPR050351">
    <property type="entry name" value="BphY/WalK/GraS-like"/>
</dbReference>
<dbReference type="AlphaFoldDB" id="A0A844KRV7"/>
<dbReference type="SMART" id="SM00387">
    <property type="entry name" value="HATPase_c"/>
    <property type="match status" value="1"/>
</dbReference>
<dbReference type="Proteomes" id="UP000446657">
    <property type="component" value="Unassembled WGS sequence"/>
</dbReference>
<dbReference type="CDD" id="cd00082">
    <property type="entry name" value="HisKA"/>
    <property type="match status" value="1"/>
</dbReference>
<dbReference type="EMBL" id="WNAL01000041">
    <property type="protein sequence ID" value="MTR82921.1"/>
    <property type="molecule type" value="Genomic_DNA"/>
</dbReference>
<dbReference type="InterPro" id="IPR036097">
    <property type="entry name" value="HisK_dim/P_sf"/>
</dbReference>
<dbReference type="GO" id="GO:0016036">
    <property type="term" value="P:cellular response to phosphate starvation"/>
    <property type="evidence" value="ECO:0007669"/>
    <property type="project" value="TreeGrafter"/>
</dbReference>
<keyword evidence="7" id="KW-0902">Two-component regulatory system</keyword>
<keyword evidence="4" id="KW-0597">Phosphoprotein</keyword>
<dbReference type="InterPro" id="IPR003594">
    <property type="entry name" value="HATPase_dom"/>
</dbReference>
<reference evidence="9 10" key="1">
    <citation type="journal article" date="2019" name="Nat. Med.">
        <title>A library of human gut bacterial isolates paired with longitudinal multiomics data enables mechanistic microbiome research.</title>
        <authorList>
            <person name="Poyet M."/>
            <person name="Groussin M."/>
            <person name="Gibbons S.M."/>
            <person name="Avila-Pacheco J."/>
            <person name="Jiang X."/>
            <person name="Kearney S.M."/>
            <person name="Perrotta A.R."/>
            <person name="Berdy B."/>
            <person name="Zhao S."/>
            <person name="Lieberman T.D."/>
            <person name="Swanson P.K."/>
            <person name="Smith M."/>
            <person name="Roesemann S."/>
            <person name="Alexander J.E."/>
            <person name="Rich S.A."/>
            <person name="Livny J."/>
            <person name="Vlamakis H."/>
            <person name="Clish C."/>
            <person name="Bullock K."/>
            <person name="Deik A."/>
            <person name="Scott J."/>
            <person name="Pierce K.A."/>
            <person name="Xavier R.J."/>
            <person name="Alm E.J."/>
        </authorList>
    </citation>
    <scope>NUCLEOTIDE SEQUENCE [LARGE SCALE GENOMIC DNA]</scope>
    <source>
        <strain evidence="9 10">BIOML-A1</strain>
    </source>
</reference>
<dbReference type="SUPFAM" id="SSF55874">
    <property type="entry name" value="ATPase domain of HSP90 chaperone/DNA topoisomerase II/histidine kinase"/>
    <property type="match status" value="1"/>
</dbReference>
<dbReference type="GO" id="GO:0005886">
    <property type="term" value="C:plasma membrane"/>
    <property type="evidence" value="ECO:0007669"/>
    <property type="project" value="TreeGrafter"/>
</dbReference>
<dbReference type="PANTHER" id="PTHR45453">
    <property type="entry name" value="PHOSPHATE REGULON SENSOR PROTEIN PHOR"/>
    <property type="match status" value="1"/>
</dbReference>
<proteinExistence type="predicted"/>
<keyword evidence="5" id="KW-0808">Transferase</keyword>
<dbReference type="Pfam" id="PF00512">
    <property type="entry name" value="HisKA"/>
    <property type="match status" value="1"/>
</dbReference>
<evidence type="ECO:0000256" key="5">
    <source>
        <dbReference type="ARBA" id="ARBA00022679"/>
    </source>
</evidence>
<dbReference type="Gene3D" id="3.30.565.10">
    <property type="entry name" value="Histidine kinase-like ATPase, C-terminal domain"/>
    <property type="match status" value="1"/>
</dbReference>
<protein>
    <recommendedName>
        <fullName evidence="3">histidine kinase</fullName>
        <ecNumber evidence="3">2.7.13.3</ecNumber>
    </recommendedName>
</protein>
<comment type="subcellular location">
    <subcellularLocation>
        <location evidence="2">Membrane</location>
    </subcellularLocation>
</comment>
<dbReference type="InterPro" id="IPR005467">
    <property type="entry name" value="His_kinase_dom"/>
</dbReference>
<evidence type="ECO:0000259" key="8">
    <source>
        <dbReference type="PROSITE" id="PS50109"/>
    </source>
</evidence>
<dbReference type="PROSITE" id="PS50109">
    <property type="entry name" value="HIS_KIN"/>
    <property type="match status" value="1"/>
</dbReference>
<sequence>MMRFFLEIVLIIVVICQYIVIRNYQLEIEQLCTELNFLLKKPRGLLLLRTNSKMIQKLILSINNYLEMIYQKKTEFQIIKEELREMMINLSHDLKTPLTTLSGYVQLLQIRYNEDHNNQQSIEAILEKLQAKTEQTSRMIMQFLNIAKIEAGDKKIECSQVDISRLCKEIVMEYYDILEINGFEVELNIETKPILIYSDKNAISCILHNLIDNALKYGADGKYFRLAVREMKQYIFIEVEDHGQGIAEDEQVYIFEKNYRGKAAKKQTNNGSGLGLAICRKLSEKIHAELRVNSLPKERTVFSLLLEKS</sequence>
<dbReference type="InterPro" id="IPR036890">
    <property type="entry name" value="HATPase_C_sf"/>
</dbReference>
<evidence type="ECO:0000256" key="4">
    <source>
        <dbReference type="ARBA" id="ARBA00022553"/>
    </source>
</evidence>
<accession>A0A844KRV7</accession>
<evidence type="ECO:0000313" key="9">
    <source>
        <dbReference type="EMBL" id="MTR82921.1"/>
    </source>
</evidence>
<evidence type="ECO:0000256" key="3">
    <source>
        <dbReference type="ARBA" id="ARBA00012438"/>
    </source>
</evidence>
<evidence type="ECO:0000313" key="10">
    <source>
        <dbReference type="Proteomes" id="UP000446657"/>
    </source>
</evidence>
<dbReference type="PANTHER" id="PTHR45453:SF1">
    <property type="entry name" value="PHOSPHATE REGULON SENSOR PROTEIN PHOR"/>
    <property type="match status" value="1"/>
</dbReference>
<evidence type="ECO:0000256" key="2">
    <source>
        <dbReference type="ARBA" id="ARBA00004370"/>
    </source>
</evidence>
<dbReference type="GO" id="GO:0000155">
    <property type="term" value="F:phosphorelay sensor kinase activity"/>
    <property type="evidence" value="ECO:0007669"/>
    <property type="project" value="InterPro"/>
</dbReference>